<keyword evidence="4" id="KW-0067">ATP-binding</keyword>
<dbReference type="EMBL" id="CAUOFW020001843">
    <property type="protein sequence ID" value="CAK9149169.1"/>
    <property type="molecule type" value="Genomic_DNA"/>
</dbReference>
<comment type="caution">
    <text evidence="6">The sequence shown here is derived from an EMBL/GenBank/DDBJ whole genome shotgun (WGS) entry which is preliminary data.</text>
</comment>
<accession>A0ABC8S1U4</accession>
<organism evidence="6 7">
    <name type="scientific">Ilex paraguariensis</name>
    <name type="common">yerba mate</name>
    <dbReference type="NCBI Taxonomy" id="185542"/>
    <lineage>
        <taxon>Eukaryota</taxon>
        <taxon>Viridiplantae</taxon>
        <taxon>Streptophyta</taxon>
        <taxon>Embryophyta</taxon>
        <taxon>Tracheophyta</taxon>
        <taxon>Spermatophyta</taxon>
        <taxon>Magnoliopsida</taxon>
        <taxon>eudicotyledons</taxon>
        <taxon>Gunneridae</taxon>
        <taxon>Pentapetalae</taxon>
        <taxon>asterids</taxon>
        <taxon>campanulids</taxon>
        <taxon>Aquifoliales</taxon>
        <taxon>Aquifoliaceae</taxon>
        <taxon>Ilex</taxon>
    </lineage>
</organism>
<evidence type="ECO:0000256" key="2">
    <source>
        <dbReference type="ARBA" id="ARBA00022741"/>
    </source>
</evidence>
<evidence type="ECO:0000256" key="4">
    <source>
        <dbReference type="ARBA" id="ARBA00022840"/>
    </source>
</evidence>
<dbReference type="AlphaFoldDB" id="A0ABC8S1U4"/>
<feature type="region of interest" description="Disordered" evidence="5">
    <location>
        <begin position="87"/>
        <end position="122"/>
    </location>
</feature>
<protein>
    <recommendedName>
        <fullName evidence="8">LRR receptor-like serine/threonine-protein kinase</fullName>
    </recommendedName>
</protein>
<keyword evidence="1" id="KW-0808">Transferase</keyword>
<dbReference type="InterPro" id="IPR052059">
    <property type="entry name" value="CR_Ser/Thr_kinase"/>
</dbReference>
<feature type="region of interest" description="Disordered" evidence="5">
    <location>
        <begin position="186"/>
        <end position="229"/>
    </location>
</feature>
<dbReference type="GO" id="GO:0016301">
    <property type="term" value="F:kinase activity"/>
    <property type="evidence" value="ECO:0007669"/>
    <property type="project" value="UniProtKB-KW"/>
</dbReference>
<keyword evidence="3" id="KW-0418">Kinase</keyword>
<proteinExistence type="predicted"/>
<evidence type="ECO:0000256" key="3">
    <source>
        <dbReference type="ARBA" id="ARBA00022777"/>
    </source>
</evidence>
<sequence>MEGAWNLHENNQSLDLVDPTLEVFDENEAIRLIGVALLCTQASPVMRAPMSRVIAMLAGDIEVSTTTTKPSYLTDWDFKDITDSFLDGESPSSAPSNSSSPLLDNKVDNPSDPNTNAVPSPINLTETMLHEIIGEGRNRRQQLLSPATGRQQIWKHCSARQSDREATQRQGGSFFSLQRHYSVRYSGEGDNSGDYCSAPHSGGGDNSGDLSDDEQQLKEVTTQASAPDR</sequence>
<keyword evidence="7" id="KW-1185">Reference proteome</keyword>
<feature type="compositionally biased region" description="Polar residues" evidence="5">
    <location>
        <begin position="111"/>
        <end position="122"/>
    </location>
</feature>
<evidence type="ECO:0000313" key="7">
    <source>
        <dbReference type="Proteomes" id="UP001642360"/>
    </source>
</evidence>
<keyword evidence="2" id="KW-0547">Nucleotide-binding</keyword>
<evidence type="ECO:0008006" key="8">
    <source>
        <dbReference type="Google" id="ProtNLM"/>
    </source>
</evidence>
<dbReference type="GO" id="GO:0005524">
    <property type="term" value="F:ATP binding"/>
    <property type="evidence" value="ECO:0007669"/>
    <property type="project" value="UniProtKB-KW"/>
</dbReference>
<reference evidence="6 7" key="1">
    <citation type="submission" date="2024-02" db="EMBL/GenBank/DDBJ databases">
        <authorList>
            <person name="Vignale AGUSTIN F."/>
            <person name="Sosa J E."/>
            <person name="Modenutti C."/>
        </authorList>
    </citation>
    <scope>NUCLEOTIDE SEQUENCE [LARGE SCALE GENOMIC DNA]</scope>
</reference>
<feature type="compositionally biased region" description="Low complexity" evidence="5">
    <location>
        <begin position="90"/>
        <end position="101"/>
    </location>
</feature>
<name>A0ABC8S1U4_9AQUA</name>
<feature type="compositionally biased region" description="Polar residues" evidence="5">
    <location>
        <begin position="218"/>
        <end position="229"/>
    </location>
</feature>
<evidence type="ECO:0000256" key="1">
    <source>
        <dbReference type="ARBA" id="ARBA00022679"/>
    </source>
</evidence>
<evidence type="ECO:0000256" key="5">
    <source>
        <dbReference type="SAM" id="MobiDB-lite"/>
    </source>
</evidence>
<gene>
    <name evidence="6" type="ORF">ILEXP_LOCUS17202</name>
</gene>
<dbReference type="Proteomes" id="UP001642360">
    <property type="component" value="Unassembled WGS sequence"/>
</dbReference>
<dbReference type="PANTHER" id="PTHR47973">
    <property type="entry name" value="CYSTEINE-RICH RECEPTOR-LIKE PROTEIN KINASE 3"/>
    <property type="match status" value="1"/>
</dbReference>
<evidence type="ECO:0000313" key="6">
    <source>
        <dbReference type="EMBL" id="CAK9149169.1"/>
    </source>
</evidence>